<keyword evidence="2" id="KW-1185">Reference proteome</keyword>
<dbReference type="Pfam" id="PF05635">
    <property type="entry name" value="23S_rRNA_IVP"/>
    <property type="match status" value="1"/>
</dbReference>
<evidence type="ECO:0008006" key="3">
    <source>
        <dbReference type="Google" id="ProtNLM"/>
    </source>
</evidence>
<reference evidence="1 2" key="2">
    <citation type="journal article" date="2016" name="Int. J. Syst. Evol. Microbiol.">
        <title>Vitellibacter aquimaris sp. nov., a marine bacterium isolated from seawater.</title>
        <authorList>
            <person name="Thevarajoo S."/>
            <person name="Selvaratnam C."/>
            <person name="Goh K.M."/>
            <person name="Hong K.W."/>
            <person name="Chan X.Y."/>
            <person name="Chan K.G."/>
            <person name="Chong C.S."/>
        </authorList>
    </citation>
    <scope>NUCLEOTIDE SEQUENCE [LARGE SCALE GENOMIC DNA]</scope>
    <source>
        <strain evidence="1 2">D-24</strain>
    </source>
</reference>
<dbReference type="EMBL" id="JRWG01000006">
    <property type="protein sequence ID" value="KXN98598.1"/>
    <property type="molecule type" value="Genomic_DNA"/>
</dbReference>
<dbReference type="Gene3D" id="1.20.1440.60">
    <property type="entry name" value="23S rRNA-intervening sequence"/>
    <property type="match status" value="1"/>
</dbReference>
<sequence>MKSYNLDNRFEDFAASIVVIFKMPPKSFAADYLAKQPIRSSCSSALNFGEFEGAGSDKDRANKLRITLKQLRESLRNINIQVKANLIDSSNIAAIRNENDELIRIVVSLLKKYS</sequence>
<dbReference type="SUPFAM" id="SSF158446">
    <property type="entry name" value="IVS-encoded protein-like"/>
    <property type="match status" value="1"/>
</dbReference>
<evidence type="ECO:0000313" key="1">
    <source>
        <dbReference type="EMBL" id="KXN98598.1"/>
    </source>
</evidence>
<accession>A0A137RGH0</accession>
<reference evidence="2" key="1">
    <citation type="submission" date="2014-10" db="EMBL/GenBank/DDBJ databases">
        <title>Genome sequencing of Vitellibacter sp. D-24.</title>
        <authorList>
            <person name="Thevarajoo S."/>
            <person name="Selvaratnam C."/>
            <person name="Goh K.M."/>
            <person name="Chong C.S."/>
        </authorList>
    </citation>
    <scope>NUCLEOTIDE SEQUENCE [LARGE SCALE GENOMIC DNA]</scope>
    <source>
        <strain evidence="2">D-24</strain>
    </source>
</reference>
<dbReference type="Proteomes" id="UP000070138">
    <property type="component" value="Unassembled WGS sequence"/>
</dbReference>
<name>A0A137RGH0_9FLAO</name>
<dbReference type="OrthoDB" id="285993at2"/>
<comment type="caution">
    <text evidence="1">The sequence shown here is derived from an EMBL/GenBank/DDBJ whole genome shotgun (WGS) entry which is preliminary data.</text>
</comment>
<dbReference type="NCBIfam" id="TIGR02436">
    <property type="entry name" value="four helix bundle protein"/>
    <property type="match status" value="1"/>
</dbReference>
<dbReference type="InterPro" id="IPR036583">
    <property type="entry name" value="23S_rRNA_IVS_sf"/>
</dbReference>
<proteinExistence type="predicted"/>
<evidence type="ECO:0000313" key="2">
    <source>
        <dbReference type="Proteomes" id="UP000070138"/>
    </source>
</evidence>
<dbReference type="InterPro" id="IPR012657">
    <property type="entry name" value="23S_rRNA-intervening_sequence"/>
</dbReference>
<dbReference type="RefSeq" id="WP_062622565.1">
    <property type="nucleotide sequence ID" value="NZ_JRWG01000006.1"/>
</dbReference>
<protein>
    <recommendedName>
        <fullName evidence="3">Four helix bundle protein</fullName>
    </recommendedName>
</protein>
<dbReference type="AlphaFoldDB" id="A0A137RGH0"/>
<dbReference type="STRING" id="1548749.LS48_10995"/>
<organism evidence="1 2">
    <name type="scientific">Aequorivita aquimaris</name>
    <dbReference type="NCBI Taxonomy" id="1548749"/>
    <lineage>
        <taxon>Bacteria</taxon>
        <taxon>Pseudomonadati</taxon>
        <taxon>Bacteroidota</taxon>
        <taxon>Flavobacteriia</taxon>
        <taxon>Flavobacteriales</taxon>
        <taxon>Flavobacteriaceae</taxon>
        <taxon>Aequorivita</taxon>
    </lineage>
</organism>
<gene>
    <name evidence="1" type="ORF">LS48_10995</name>
</gene>